<evidence type="ECO:0000313" key="2">
    <source>
        <dbReference type="EMBL" id="CZF82183.1"/>
    </source>
</evidence>
<keyword evidence="3" id="KW-1185">Reference proteome</keyword>
<dbReference type="Pfam" id="PF01636">
    <property type="entry name" value="APH"/>
    <property type="match status" value="1"/>
</dbReference>
<sequence length="283" mass="31776">MLSADEKEKAAVIERLWPDFIVAQAEFLEGGLSNRCMKLTSEDGRQFVWRPEAASVKAFGLSRDSEFEALRVAAKAGLAAQPVKRYPEGLLNPWIEGDTMTEASLSVAASLQAKIHELPPLSNVFDPFDKGLVYFDSLSEASKTDSLNAVHGHFQNHRFTSGFPLTTCHYDLGYYNLISQKGGKIKVIDWEYAALGDPTMDLVMTSLANGLDLETLVNRYCQIRRINSVADWQDACRTWQPVAGYLGALWYALGYELFGEEIYQERSTFFLKQLEPLIEKKLS</sequence>
<dbReference type="OrthoDB" id="179763at2"/>
<dbReference type="InterPro" id="IPR011009">
    <property type="entry name" value="Kinase-like_dom_sf"/>
</dbReference>
<keyword evidence="2" id="KW-0418">Kinase</keyword>
<feature type="domain" description="Aminoglycoside phosphotransferase" evidence="1">
    <location>
        <begin position="26"/>
        <end position="206"/>
    </location>
</feature>
<evidence type="ECO:0000313" key="3">
    <source>
        <dbReference type="Proteomes" id="UP000073601"/>
    </source>
</evidence>
<organism evidence="2 3">
    <name type="scientific">Grimontia marina</name>
    <dbReference type="NCBI Taxonomy" id="646534"/>
    <lineage>
        <taxon>Bacteria</taxon>
        <taxon>Pseudomonadati</taxon>
        <taxon>Pseudomonadota</taxon>
        <taxon>Gammaproteobacteria</taxon>
        <taxon>Vibrionales</taxon>
        <taxon>Vibrionaceae</taxon>
        <taxon>Grimontia</taxon>
    </lineage>
</organism>
<keyword evidence="2" id="KW-0808">Transferase</keyword>
<dbReference type="GO" id="GO:0019165">
    <property type="term" value="F:thiamine kinase activity"/>
    <property type="evidence" value="ECO:0007669"/>
    <property type="project" value="UniProtKB-EC"/>
</dbReference>
<dbReference type="EMBL" id="FIZY01000016">
    <property type="protein sequence ID" value="CZF82183.1"/>
    <property type="molecule type" value="Genomic_DNA"/>
</dbReference>
<dbReference type="Proteomes" id="UP000073601">
    <property type="component" value="Unassembled WGS sequence"/>
</dbReference>
<dbReference type="AlphaFoldDB" id="A0A128F5X2"/>
<dbReference type="Gene3D" id="3.90.1200.10">
    <property type="match status" value="1"/>
</dbReference>
<gene>
    <name evidence="2" type="primary">thiK</name>
    <name evidence="2" type="ORF">GMA8713_02123</name>
</gene>
<evidence type="ECO:0000259" key="1">
    <source>
        <dbReference type="Pfam" id="PF01636"/>
    </source>
</evidence>
<dbReference type="SUPFAM" id="SSF56112">
    <property type="entry name" value="Protein kinase-like (PK-like)"/>
    <property type="match status" value="1"/>
</dbReference>
<protein>
    <submittedName>
        <fullName evidence="2">Thiamine kinase</fullName>
        <ecNumber evidence="2">2.7.1.89</ecNumber>
    </submittedName>
</protein>
<dbReference type="EC" id="2.7.1.89" evidence="2"/>
<name>A0A128F5X2_9GAMM</name>
<accession>A0A128F5X2</accession>
<reference evidence="3" key="1">
    <citation type="submission" date="2016-02" db="EMBL/GenBank/DDBJ databases">
        <authorList>
            <person name="Rodrigo-Torres Lidia"/>
            <person name="Arahal R.David."/>
        </authorList>
    </citation>
    <scope>NUCLEOTIDE SEQUENCE [LARGE SCALE GENOMIC DNA]</scope>
    <source>
        <strain evidence="3">CECT 8713</strain>
    </source>
</reference>
<dbReference type="InterPro" id="IPR002575">
    <property type="entry name" value="Aminoglycoside_PTrfase"/>
</dbReference>
<proteinExistence type="predicted"/>
<dbReference type="RefSeq" id="WP_062709011.1">
    <property type="nucleotide sequence ID" value="NZ_CAWRCI010000016.1"/>
</dbReference>